<reference evidence="2 3" key="1">
    <citation type="submission" date="2018-06" db="EMBL/GenBank/DDBJ databases">
        <title>Nitrincola tibetense sp. nov., isolated from Lake XuguoCo on Tibetan Plateau.</title>
        <authorList>
            <person name="Xing P."/>
        </authorList>
    </citation>
    <scope>NUCLEOTIDE SEQUENCE [LARGE SCALE GENOMIC DNA]</scope>
    <source>
        <strain evidence="3">xg18</strain>
    </source>
</reference>
<sequence length="113" mass="12722">MKVFVELSPFLFAYAGFALLSLIMDRHRRQLWPSIQGWQPRIAYALRSLGGLLLILSLWRCLHLWGVGIGLVAWFGVLTLVVFVLVMQITYFPKPVVGLAIAAMMISTVSVFI</sequence>
<dbReference type="AlphaFoldDB" id="A0A364NLT8"/>
<comment type="caution">
    <text evidence="2">The sequence shown here is derived from an EMBL/GenBank/DDBJ whole genome shotgun (WGS) entry which is preliminary data.</text>
</comment>
<feature type="transmembrane region" description="Helical" evidence="1">
    <location>
        <begin position="6"/>
        <end position="23"/>
    </location>
</feature>
<protein>
    <submittedName>
        <fullName evidence="2">DUF3325 domain-containing protein</fullName>
    </submittedName>
</protein>
<dbReference type="RefSeq" id="WP_112159161.1">
    <property type="nucleotide sequence ID" value="NZ_QKRX01000006.1"/>
</dbReference>
<organism evidence="2 3">
    <name type="scientific">Nitrincola tibetensis</name>
    <dbReference type="NCBI Taxonomy" id="2219697"/>
    <lineage>
        <taxon>Bacteria</taxon>
        <taxon>Pseudomonadati</taxon>
        <taxon>Pseudomonadota</taxon>
        <taxon>Gammaproteobacteria</taxon>
        <taxon>Oceanospirillales</taxon>
        <taxon>Oceanospirillaceae</taxon>
        <taxon>Nitrincola</taxon>
    </lineage>
</organism>
<proteinExistence type="predicted"/>
<dbReference type="EMBL" id="QKRX01000006">
    <property type="protein sequence ID" value="RAU18078.1"/>
    <property type="molecule type" value="Genomic_DNA"/>
</dbReference>
<keyword evidence="1" id="KW-0472">Membrane</keyword>
<evidence type="ECO:0000256" key="1">
    <source>
        <dbReference type="SAM" id="Phobius"/>
    </source>
</evidence>
<evidence type="ECO:0000313" key="3">
    <source>
        <dbReference type="Proteomes" id="UP000250744"/>
    </source>
</evidence>
<accession>A0A364NLT8</accession>
<keyword evidence="1" id="KW-1133">Transmembrane helix</keyword>
<feature type="transmembrane region" description="Helical" evidence="1">
    <location>
        <begin position="96"/>
        <end position="112"/>
    </location>
</feature>
<keyword evidence="1" id="KW-0812">Transmembrane</keyword>
<name>A0A364NLT8_9GAMM</name>
<gene>
    <name evidence="2" type="ORF">DN062_09855</name>
</gene>
<evidence type="ECO:0000313" key="2">
    <source>
        <dbReference type="EMBL" id="RAU18078.1"/>
    </source>
</evidence>
<feature type="transmembrane region" description="Helical" evidence="1">
    <location>
        <begin position="44"/>
        <end position="65"/>
    </location>
</feature>
<keyword evidence="3" id="KW-1185">Reference proteome</keyword>
<dbReference type="InterPro" id="IPR021762">
    <property type="entry name" value="DUF3325"/>
</dbReference>
<dbReference type="Proteomes" id="UP000250744">
    <property type="component" value="Unassembled WGS sequence"/>
</dbReference>
<dbReference type="Pfam" id="PF11804">
    <property type="entry name" value="DUF3325"/>
    <property type="match status" value="1"/>
</dbReference>
<feature type="transmembrane region" description="Helical" evidence="1">
    <location>
        <begin position="71"/>
        <end position="89"/>
    </location>
</feature>